<dbReference type="STRING" id="4540.A0A3L6SNY0"/>
<organism evidence="2 3">
    <name type="scientific">Panicum miliaceum</name>
    <name type="common">Proso millet</name>
    <name type="synonym">Broomcorn millet</name>
    <dbReference type="NCBI Taxonomy" id="4540"/>
    <lineage>
        <taxon>Eukaryota</taxon>
        <taxon>Viridiplantae</taxon>
        <taxon>Streptophyta</taxon>
        <taxon>Embryophyta</taxon>
        <taxon>Tracheophyta</taxon>
        <taxon>Spermatophyta</taxon>
        <taxon>Magnoliopsida</taxon>
        <taxon>Liliopsida</taxon>
        <taxon>Poales</taxon>
        <taxon>Poaceae</taxon>
        <taxon>PACMAD clade</taxon>
        <taxon>Panicoideae</taxon>
        <taxon>Panicodae</taxon>
        <taxon>Paniceae</taxon>
        <taxon>Panicinae</taxon>
        <taxon>Panicum</taxon>
        <taxon>Panicum sect. Panicum</taxon>
    </lineage>
</organism>
<dbReference type="Proteomes" id="UP000275267">
    <property type="component" value="Unassembled WGS sequence"/>
</dbReference>
<protein>
    <submittedName>
        <fullName evidence="2">LRR receptor-like serine/threonine-protein kinase</fullName>
    </submittedName>
</protein>
<comment type="caution">
    <text evidence="2">The sequence shown here is derived from an EMBL/GenBank/DDBJ whole genome shotgun (WGS) entry which is preliminary data.</text>
</comment>
<dbReference type="EMBL" id="PQIB02000004">
    <property type="protein sequence ID" value="RLN24361.1"/>
    <property type="molecule type" value="Genomic_DNA"/>
</dbReference>
<accession>A0A3L6SNY0</accession>
<feature type="region of interest" description="Disordered" evidence="1">
    <location>
        <begin position="56"/>
        <end position="97"/>
    </location>
</feature>
<reference evidence="3" key="1">
    <citation type="journal article" date="2019" name="Nat. Commun.">
        <title>The genome of broomcorn millet.</title>
        <authorList>
            <person name="Zou C."/>
            <person name="Miki D."/>
            <person name="Li D."/>
            <person name="Tang Q."/>
            <person name="Xiao L."/>
            <person name="Rajput S."/>
            <person name="Deng P."/>
            <person name="Jia W."/>
            <person name="Huang R."/>
            <person name="Zhang M."/>
            <person name="Sun Y."/>
            <person name="Hu J."/>
            <person name="Fu X."/>
            <person name="Schnable P.S."/>
            <person name="Li F."/>
            <person name="Zhang H."/>
            <person name="Feng B."/>
            <person name="Zhu X."/>
            <person name="Liu R."/>
            <person name="Schnable J.C."/>
            <person name="Zhu J.-K."/>
            <person name="Zhang H."/>
        </authorList>
    </citation>
    <scope>NUCLEOTIDE SEQUENCE [LARGE SCALE GENOMIC DNA]</scope>
</reference>
<evidence type="ECO:0000313" key="2">
    <source>
        <dbReference type="EMBL" id="RLN24361.1"/>
    </source>
</evidence>
<name>A0A3L6SNY0_PANMI</name>
<evidence type="ECO:0000313" key="3">
    <source>
        <dbReference type="Proteomes" id="UP000275267"/>
    </source>
</evidence>
<sequence length="97" mass="10378">MSSYPLESVTRFLSLAIKCCRDETEARPYMADIVRELETIRSMLPEGEDILSETTGSGLLTKTMSSSTTTGPLYVSSHMSGSGQVDSGIPSGTVAPR</sequence>
<gene>
    <name evidence="2" type="ORF">C2845_PM07G25390</name>
</gene>
<feature type="compositionally biased region" description="Low complexity" evidence="1">
    <location>
        <begin position="56"/>
        <end position="71"/>
    </location>
</feature>
<dbReference type="OrthoDB" id="4062651at2759"/>
<keyword evidence="3" id="KW-1185">Reference proteome</keyword>
<evidence type="ECO:0000256" key="1">
    <source>
        <dbReference type="SAM" id="MobiDB-lite"/>
    </source>
</evidence>
<dbReference type="AlphaFoldDB" id="A0A3L6SNY0"/>
<dbReference type="GO" id="GO:0016301">
    <property type="term" value="F:kinase activity"/>
    <property type="evidence" value="ECO:0007669"/>
    <property type="project" value="UniProtKB-KW"/>
</dbReference>
<proteinExistence type="predicted"/>